<dbReference type="AlphaFoldDB" id="T1H3M9"/>
<proteinExistence type="predicted"/>
<evidence type="ECO:0000313" key="2">
    <source>
        <dbReference type="Proteomes" id="UP000015102"/>
    </source>
</evidence>
<dbReference type="Proteomes" id="UP000015102">
    <property type="component" value="Unassembled WGS sequence"/>
</dbReference>
<accession>T1H3M9</accession>
<reference evidence="1" key="2">
    <citation type="submission" date="2015-06" db="UniProtKB">
        <authorList>
            <consortium name="EnsemblMetazoa"/>
        </authorList>
    </citation>
    <scope>IDENTIFICATION</scope>
</reference>
<evidence type="ECO:0000313" key="1">
    <source>
        <dbReference type="EnsemblMetazoa" id="MESCA010860-PA"/>
    </source>
</evidence>
<protein>
    <recommendedName>
        <fullName evidence="3">DDE Tnp4 domain-containing protein</fullName>
    </recommendedName>
</protein>
<dbReference type="HOGENOM" id="CLU_2834083_0_0_1"/>
<name>T1H3M9_MEGSC</name>
<keyword evidence="2" id="KW-1185">Reference proteome</keyword>
<organism evidence="1 2">
    <name type="scientific">Megaselia scalaris</name>
    <name type="common">Humpbacked fly</name>
    <name type="synonym">Phora scalaris</name>
    <dbReference type="NCBI Taxonomy" id="36166"/>
    <lineage>
        <taxon>Eukaryota</taxon>
        <taxon>Metazoa</taxon>
        <taxon>Ecdysozoa</taxon>
        <taxon>Arthropoda</taxon>
        <taxon>Hexapoda</taxon>
        <taxon>Insecta</taxon>
        <taxon>Pterygota</taxon>
        <taxon>Neoptera</taxon>
        <taxon>Endopterygota</taxon>
        <taxon>Diptera</taxon>
        <taxon>Brachycera</taxon>
        <taxon>Muscomorpha</taxon>
        <taxon>Platypezoidea</taxon>
        <taxon>Phoridae</taxon>
        <taxon>Megaseliini</taxon>
        <taxon>Megaselia</taxon>
    </lineage>
</organism>
<dbReference type="EMBL" id="CAQQ02185715">
    <property type="status" value="NOT_ANNOTATED_CDS"/>
    <property type="molecule type" value="Genomic_DNA"/>
</dbReference>
<evidence type="ECO:0008006" key="3">
    <source>
        <dbReference type="Google" id="ProtNLM"/>
    </source>
</evidence>
<sequence>MDRHMINPYSTITKLRKYNASQIKTRNTIERAFGLLKKRPVLRFTIRTKMETIQDILLATTILNTI</sequence>
<dbReference type="EnsemblMetazoa" id="MESCA010860-RA">
    <property type="protein sequence ID" value="MESCA010860-PA"/>
    <property type="gene ID" value="MESCA010860"/>
</dbReference>
<reference evidence="2" key="1">
    <citation type="submission" date="2013-02" db="EMBL/GenBank/DDBJ databases">
        <authorList>
            <person name="Hughes D."/>
        </authorList>
    </citation>
    <scope>NUCLEOTIDE SEQUENCE</scope>
    <source>
        <strain>Durham</strain>
        <strain evidence="2">NC isolate 2 -- Noor lab</strain>
    </source>
</reference>